<dbReference type="PRINTS" id="PR00080">
    <property type="entry name" value="SDRFAMILY"/>
</dbReference>
<accession>A0A559MGR3</accession>
<gene>
    <name evidence="4" type="primary">lvr_0</name>
    <name evidence="4" type="ORF">LAWI1_G003569</name>
</gene>
<dbReference type="PANTHER" id="PTHR24321:SF12">
    <property type="entry name" value="SHORT-CHAIN DEHYDROGENASE_REDUCTASE FAMILY, PUTATIVE (AFU_ORTHOLOGUE AFUA_5G14340)-RELATED"/>
    <property type="match status" value="1"/>
</dbReference>
<dbReference type="CDD" id="cd05233">
    <property type="entry name" value="SDR_c"/>
    <property type="match status" value="1"/>
</dbReference>
<organism evidence="4 5">
    <name type="scientific">Lachnellula willkommii</name>
    <dbReference type="NCBI Taxonomy" id="215461"/>
    <lineage>
        <taxon>Eukaryota</taxon>
        <taxon>Fungi</taxon>
        <taxon>Dikarya</taxon>
        <taxon>Ascomycota</taxon>
        <taxon>Pezizomycotina</taxon>
        <taxon>Leotiomycetes</taxon>
        <taxon>Helotiales</taxon>
        <taxon>Lachnaceae</taxon>
        <taxon>Lachnellula</taxon>
    </lineage>
</organism>
<protein>
    <submittedName>
        <fullName evidence="4">Levodione reductase</fullName>
    </submittedName>
</protein>
<keyword evidence="2" id="KW-0521">NADP</keyword>
<comment type="similarity">
    <text evidence="1">Belongs to the short-chain dehydrogenases/reductases (SDR) family.</text>
</comment>
<dbReference type="PRINTS" id="PR00081">
    <property type="entry name" value="GDHRDH"/>
</dbReference>
<dbReference type="GO" id="GO:0016491">
    <property type="term" value="F:oxidoreductase activity"/>
    <property type="evidence" value="ECO:0007669"/>
    <property type="project" value="UniProtKB-KW"/>
</dbReference>
<dbReference type="EMBL" id="QGML01000379">
    <property type="protein sequence ID" value="TVY92145.1"/>
    <property type="molecule type" value="Genomic_DNA"/>
</dbReference>
<sequence length="268" mass="28235">MDPLIEAGVALVTGAGSGIGQAIAIGFAKSGCKRLFLADINLGALEETQALIQKDTPEAKITLYKANVSEKQSVQDMIAKCVDVYGRLDFACNNAGVGATNTKTADLSAEAFDRVNSINAQGVFLCQKYEIKQMLQQTPLIFSDHRAQRGSIINTASMNGIAVLGTLPGYNASKHAVVSMTRVDARHFAPEGIRINCICPGFVETPMLTGSGLEDKFIEAAKAQSPSNRLMKPTEVANGVVFLAGSLASGINGIHLPIDGGGLLFHVV</sequence>
<dbReference type="PANTHER" id="PTHR24321">
    <property type="entry name" value="DEHYDROGENASES, SHORT CHAIN"/>
    <property type="match status" value="1"/>
</dbReference>
<name>A0A559MGR3_9HELO</name>
<dbReference type="Pfam" id="PF13561">
    <property type="entry name" value="adh_short_C2"/>
    <property type="match status" value="1"/>
</dbReference>
<keyword evidence="3" id="KW-0560">Oxidoreductase</keyword>
<evidence type="ECO:0000256" key="3">
    <source>
        <dbReference type="ARBA" id="ARBA00023002"/>
    </source>
</evidence>
<dbReference type="InterPro" id="IPR036291">
    <property type="entry name" value="NAD(P)-bd_dom_sf"/>
</dbReference>
<dbReference type="Gene3D" id="3.40.50.720">
    <property type="entry name" value="NAD(P)-binding Rossmann-like Domain"/>
    <property type="match status" value="1"/>
</dbReference>
<evidence type="ECO:0000313" key="4">
    <source>
        <dbReference type="EMBL" id="TVY92145.1"/>
    </source>
</evidence>
<dbReference type="SUPFAM" id="SSF51735">
    <property type="entry name" value="NAD(P)-binding Rossmann-fold domains"/>
    <property type="match status" value="1"/>
</dbReference>
<dbReference type="FunFam" id="3.40.50.720:FF:000084">
    <property type="entry name" value="Short-chain dehydrogenase reductase"/>
    <property type="match status" value="1"/>
</dbReference>
<comment type="caution">
    <text evidence="4">The sequence shown here is derived from an EMBL/GenBank/DDBJ whole genome shotgun (WGS) entry which is preliminary data.</text>
</comment>
<dbReference type="AlphaFoldDB" id="A0A559MGR3"/>
<evidence type="ECO:0000256" key="1">
    <source>
        <dbReference type="ARBA" id="ARBA00006484"/>
    </source>
</evidence>
<dbReference type="InterPro" id="IPR002347">
    <property type="entry name" value="SDR_fam"/>
</dbReference>
<keyword evidence="5" id="KW-1185">Reference proteome</keyword>
<reference evidence="4 5" key="1">
    <citation type="submission" date="2018-05" db="EMBL/GenBank/DDBJ databases">
        <title>Genome sequencing and assembly of the regulated plant pathogen Lachnellula willkommii and related sister species for the development of diagnostic species identification markers.</title>
        <authorList>
            <person name="Giroux E."/>
            <person name="Bilodeau G."/>
        </authorList>
    </citation>
    <scope>NUCLEOTIDE SEQUENCE [LARGE SCALE GENOMIC DNA]</scope>
    <source>
        <strain evidence="4 5">CBS 172.35</strain>
    </source>
</reference>
<proteinExistence type="inferred from homology"/>
<dbReference type="GO" id="GO:0009688">
    <property type="term" value="P:abscisic acid biosynthetic process"/>
    <property type="evidence" value="ECO:0007669"/>
    <property type="project" value="UniProtKB-ARBA"/>
</dbReference>
<dbReference type="Proteomes" id="UP000315522">
    <property type="component" value="Unassembled WGS sequence"/>
</dbReference>
<evidence type="ECO:0000313" key="5">
    <source>
        <dbReference type="Proteomes" id="UP000315522"/>
    </source>
</evidence>
<evidence type="ECO:0000256" key="2">
    <source>
        <dbReference type="ARBA" id="ARBA00022857"/>
    </source>
</evidence>